<evidence type="ECO:0000256" key="1">
    <source>
        <dbReference type="ARBA" id="ARBA00004141"/>
    </source>
</evidence>
<sequence length="357" mass="38341">MRFTLFVSLVAALMAIPCLVLREVKPPLHPLPAGCHLRALLGLVSGVFIAMKSANKLTPDGRLASILVGTILFAASSVFFLAIIAFFISSMYWSKFKRDQKREFDPDHHSGNTKRNAINVICNGGVACAYSLLYLAVQESKTFTLSPPRGIDASWFFLAITGTIVCSTADTWSSEIGSVVRFSMKKRAKQSKAGLDGGDKKDVKKEKLPMCRLIIPPFKRVPRGTNGGVSLVGFVAAALAGAWIAFCVLIGLWWTDGIALSEENGKLTAKVLFLSLALTGLFGSAIDSVLGALFQFSGKDLDTRLIVSEPGDGVIHISGQDILDNHAVNILSATAAALFGPLCFQLLHNRLALAESQ</sequence>
<feature type="transmembrane region" description="Helical" evidence="7">
    <location>
        <begin position="31"/>
        <end position="51"/>
    </location>
</feature>
<dbReference type="Proteomes" id="UP000001307">
    <property type="component" value="Unassembled WGS sequence"/>
</dbReference>
<evidence type="ECO:0000313" key="10">
    <source>
        <dbReference type="Proteomes" id="UP000001307"/>
    </source>
</evidence>
<protein>
    <recommendedName>
        <fullName evidence="3">Transmembrane protein 19</fullName>
    </recommendedName>
</protein>
<dbReference type="EMBL" id="FN653024">
    <property type="protein sequence ID" value="CBY24020.1"/>
    <property type="molecule type" value="Genomic_DNA"/>
</dbReference>
<dbReference type="InterPro" id="IPR002794">
    <property type="entry name" value="DUF92_TMEM19"/>
</dbReference>
<feature type="transmembrane region" description="Helical" evidence="7">
    <location>
        <begin position="63"/>
        <end position="88"/>
    </location>
</feature>
<dbReference type="Pfam" id="PF01940">
    <property type="entry name" value="DUF92"/>
    <property type="match status" value="2"/>
</dbReference>
<reference evidence="9" key="1">
    <citation type="journal article" date="2010" name="Science">
        <title>Plasticity of animal genome architecture unmasked by rapid evolution of a pelagic tunicate.</title>
        <authorList>
            <person name="Denoeud F."/>
            <person name="Henriet S."/>
            <person name="Mungpakdee S."/>
            <person name="Aury J.M."/>
            <person name="Da Silva C."/>
            <person name="Brinkmann H."/>
            <person name="Mikhaleva J."/>
            <person name="Olsen L.C."/>
            <person name="Jubin C."/>
            <person name="Canestro C."/>
            <person name="Bouquet J.M."/>
            <person name="Danks G."/>
            <person name="Poulain J."/>
            <person name="Campsteijn C."/>
            <person name="Adamski M."/>
            <person name="Cross I."/>
            <person name="Yadetie F."/>
            <person name="Muffato M."/>
            <person name="Louis A."/>
            <person name="Butcher S."/>
            <person name="Tsagkogeorga G."/>
            <person name="Konrad A."/>
            <person name="Singh S."/>
            <person name="Jensen M.F."/>
            <person name="Cong E.H."/>
            <person name="Eikeseth-Otteraa H."/>
            <person name="Noel B."/>
            <person name="Anthouard V."/>
            <person name="Porcel B.M."/>
            <person name="Kachouri-Lafond R."/>
            <person name="Nishino A."/>
            <person name="Ugolini M."/>
            <person name="Chourrout P."/>
            <person name="Nishida H."/>
            <person name="Aasland R."/>
            <person name="Huzurbazar S."/>
            <person name="Westhof E."/>
            <person name="Delsuc F."/>
            <person name="Lehrach H."/>
            <person name="Reinhardt R."/>
            <person name="Weissenbach J."/>
            <person name="Roy S.W."/>
            <person name="Artiguenave F."/>
            <person name="Postlethwait J.H."/>
            <person name="Manak J.R."/>
            <person name="Thompson E.M."/>
            <person name="Jaillon O."/>
            <person name="Du Pasquier L."/>
            <person name="Boudinot P."/>
            <person name="Liberles D.A."/>
            <person name="Volff J.N."/>
            <person name="Philippe H."/>
            <person name="Lenhard B."/>
            <person name="Roest Crollius H."/>
            <person name="Wincker P."/>
            <person name="Chourrout D."/>
        </authorList>
    </citation>
    <scope>NUCLEOTIDE SEQUENCE [LARGE SCALE GENOMIC DNA]</scope>
</reference>
<accession>E4X4N0</accession>
<evidence type="ECO:0000256" key="8">
    <source>
        <dbReference type="SAM" id="SignalP"/>
    </source>
</evidence>
<keyword evidence="10" id="KW-1185">Reference proteome</keyword>
<feature type="transmembrane region" description="Helical" evidence="7">
    <location>
        <begin position="229"/>
        <end position="253"/>
    </location>
</feature>
<evidence type="ECO:0000256" key="7">
    <source>
        <dbReference type="SAM" id="Phobius"/>
    </source>
</evidence>
<dbReference type="InParanoid" id="E4X4N0"/>
<keyword evidence="8" id="KW-0732">Signal</keyword>
<dbReference type="OrthoDB" id="30881at2759"/>
<evidence type="ECO:0000256" key="6">
    <source>
        <dbReference type="ARBA" id="ARBA00023136"/>
    </source>
</evidence>
<keyword evidence="6 7" id="KW-0472">Membrane</keyword>
<dbReference type="PANTHER" id="PTHR13353:SF5">
    <property type="entry name" value="TRANSMEMBRANE PROTEIN 19"/>
    <property type="match status" value="1"/>
</dbReference>
<evidence type="ECO:0000256" key="2">
    <source>
        <dbReference type="ARBA" id="ARBA00009012"/>
    </source>
</evidence>
<feature type="transmembrane region" description="Helical" evidence="7">
    <location>
        <begin position="273"/>
        <end position="294"/>
    </location>
</feature>
<comment type="similarity">
    <text evidence="2">Belongs to the TMEM19 family.</text>
</comment>
<feature type="chain" id="PRO_5003189983" description="Transmembrane protein 19" evidence="8">
    <location>
        <begin position="23"/>
        <end position="357"/>
    </location>
</feature>
<evidence type="ECO:0000256" key="5">
    <source>
        <dbReference type="ARBA" id="ARBA00022989"/>
    </source>
</evidence>
<gene>
    <name evidence="9" type="ORF">GSOID_T00001359001</name>
</gene>
<feature type="transmembrane region" description="Helical" evidence="7">
    <location>
        <begin position="117"/>
        <end position="137"/>
    </location>
</feature>
<evidence type="ECO:0000256" key="3">
    <source>
        <dbReference type="ARBA" id="ARBA00014258"/>
    </source>
</evidence>
<dbReference type="AlphaFoldDB" id="E4X4N0"/>
<name>E4X4N0_OIKDI</name>
<feature type="signal peptide" evidence="8">
    <location>
        <begin position="1"/>
        <end position="22"/>
    </location>
</feature>
<proteinExistence type="inferred from homology"/>
<evidence type="ECO:0000256" key="4">
    <source>
        <dbReference type="ARBA" id="ARBA00022692"/>
    </source>
</evidence>
<dbReference type="PANTHER" id="PTHR13353">
    <property type="entry name" value="TRANSMEMBRANE PROTEIN 19"/>
    <property type="match status" value="1"/>
</dbReference>
<organism evidence="9">
    <name type="scientific">Oikopleura dioica</name>
    <name type="common">Tunicate</name>
    <dbReference type="NCBI Taxonomy" id="34765"/>
    <lineage>
        <taxon>Eukaryota</taxon>
        <taxon>Metazoa</taxon>
        <taxon>Chordata</taxon>
        <taxon>Tunicata</taxon>
        <taxon>Appendicularia</taxon>
        <taxon>Copelata</taxon>
        <taxon>Oikopleuridae</taxon>
        <taxon>Oikopleura</taxon>
    </lineage>
</organism>
<comment type="subcellular location">
    <subcellularLocation>
        <location evidence="1">Membrane</location>
        <topology evidence="1">Multi-pass membrane protein</topology>
    </subcellularLocation>
</comment>
<keyword evidence="5 7" id="KW-1133">Transmembrane helix</keyword>
<dbReference type="GO" id="GO:0016020">
    <property type="term" value="C:membrane"/>
    <property type="evidence" value="ECO:0007669"/>
    <property type="project" value="UniProtKB-SubCell"/>
</dbReference>
<evidence type="ECO:0000313" key="9">
    <source>
        <dbReference type="EMBL" id="CBY24020.1"/>
    </source>
</evidence>
<keyword evidence="4 7" id="KW-0812">Transmembrane</keyword>